<name>A0A921V316_SORBI</name>
<dbReference type="PANTHER" id="PTHR12873:SF0">
    <property type="entry name" value="TWINKLE MTDNA HELICASE"/>
    <property type="match status" value="1"/>
</dbReference>
<reference evidence="2" key="1">
    <citation type="journal article" date="2019" name="BMC Genomics">
        <title>A new reference genome for Sorghum bicolor reveals high levels of sequence similarity between sweet and grain genotypes: implications for the genetics of sugar metabolism.</title>
        <authorList>
            <person name="Cooper E.A."/>
            <person name="Brenton Z.W."/>
            <person name="Flinn B.S."/>
            <person name="Jenkins J."/>
            <person name="Shu S."/>
            <person name="Flowers D."/>
            <person name="Luo F."/>
            <person name="Wang Y."/>
            <person name="Xia P."/>
            <person name="Barry K."/>
            <person name="Daum C."/>
            <person name="Lipzen A."/>
            <person name="Yoshinaga Y."/>
            <person name="Schmutz J."/>
            <person name="Saski C."/>
            <person name="Vermerris W."/>
            <person name="Kresovich S."/>
        </authorList>
    </citation>
    <scope>NUCLEOTIDE SEQUENCE</scope>
</reference>
<feature type="domain" description="RRP12 N-terminal HEAT" evidence="1">
    <location>
        <begin position="39"/>
        <end position="85"/>
    </location>
</feature>
<evidence type="ECO:0000259" key="1">
    <source>
        <dbReference type="Pfam" id="PF25772"/>
    </source>
</evidence>
<evidence type="ECO:0000313" key="2">
    <source>
        <dbReference type="EMBL" id="KAG0553075.1"/>
    </source>
</evidence>
<dbReference type="PANTHER" id="PTHR12873">
    <property type="entry name" value="T7-LIKE MITOCHONDRIAL DNA HELICASE"/>
    <property type="match status" value="1"/>
</dbReference>
<gene>
    <name evidence="2" type="ORF">BDA96_01G564000</name>
</gene>
<dbReference type="AlphaFoldDB" id="A0A921V316"/>
<dbReference type="GO" id="GO:0043139">
    <property type="term" value="F:5'-3' DNA helicase activity"/>
    <property type="evidence" value="ECO:0007669"/>
    <property type="project" value="InterPro"/>
</dbReference>
<proteinExistence type="predicted"/>
<accession>A0A921V316</accession>
<dbReference type="GO" id="GO:0003697">
    <property type="term" value="F:single-stranded DNA binding"/>
    <property type="evidence" value="ECO:0007669"/>
    <property type="project" value="InterPro"/>
</dbReference>
<reference evidence="2" key="2">
    <citation type="submission" date="2020-10" db="EMBL/GenBank/DDBJ databases">
        <authorList>
            <person name="Cooper E.A."/>
            <person name="Brenton Z.W."/>
            <person name="Flinn B.S."/>
            <person name="Jenkins J."/>
            <person name="Shu S."/>
            <person name="Flowers D."/>
            <person name="Luo F."/>
            <person name="Wang Y."/>
            <person name="Xia P."/>
            <person name="Barry K."/>
            <person name="Daum C."/>
            <person name="Lipzen A."/>
            <person name="Yoshinaga Y."/>
            <person name="Schmutz J."/>
            <person name="Saski C."/>
            <person name="Vermerris W."/>
            <person name="Kresovich S."/>
        </authorList>
    </citation>
    <scope>NUCLEOTIDE SEQUENCE</scope>
</reference>
<sequence length="154" mass="17269">MDSMVSSPLPPHGFGSAHCRGHSSSTCILPKSDSDLDAAADWDDWDAVAVPLEALLAACVDQRAKVRKCAQEIVEKLFAYLGQSGSVWGIAPQLGKERRWRIKWPKKNDTDTCKDANEVLMFLGRQALRKVIEDGELYPIRGSFSLKDFFQRDW</sequence>
<dbReference type="Pfam" id="PF25772">
    <property type="entry name" value="HEAT_RRP12_N"/>
    <property type="match status" value="1"/>
</dbReference>
<dbReference type="Proteomes" id="UP000807115">
    <property type="component" value="Chromosome 1"/>
</dbReference>
<organism evidence="2 3">
    <name type="scientific">Sorghum bicolor</name>
    <name type="common">Sorghum</name>
    <name type="synonym">Sorghum vulgare</name>
    <dbReference type="NCBI Taxonomy" id="4558"/>
    <lineage>
        <taxon>Eukaryota</taxon>
        <taxon>Viridiplantae</taxon>
        <taxon>Streptophyta</taxon>
        <taxon>Embryophyta</taxon>
        <taxon>Tracheophyta</taxon>
        <taxon>Spermatophyta</taxon>
        <taxon>Magnoliopsida</taxon>
        <taxon>Liliopsida</taxon>
        <taxon>Poales</taxon>
        <taxon>Poaceae</taxon>
        <taxon>PACMAD clade</taxon>
        <taxon>Panicoideae</taxon>
        <taxon>Andropogonodae</taxon>
        <taxon>Andropogoneae</taxon>
        <taxon>Sorghinae</taxon>
        <taxon>Sorghum</taxon>
    </lineage>
</organism>
<dbReference type="InterPro" id="IPR027032">
    <property type="entry name" value="Twinkle-like"/>
</dbReference>
<comment type="caution">
    <text evidence="2">The sequence shown here is derived from an EMBL/GenBank/DDBJ whole genome shotgun (WGS) entry which is preliminary data.</text>
</comment>
<evidence type="ECO:0000313" key="3">
    <source>
        <dbReference type="Proteomes" id="UP000807115"/>
    </source>
</evidence>
<dbReference type="EMBL" id="CM027680">
    <property type="protein sequence ID" value="KAG0553075.1"/>
    <property type="molecule type" value="Genomic_DNA"/>
</dbReference>
<dbReference type="InterPro" id="IPR057860">
    <property type="entry name" value="HEAT_RRP12_N"/>
</dbReference>
<protein>
    <recommendedName>
        <fullName evidence="1">RRP12 N-terminal HEAT domain-containing protein</fullName>
    </recommendedName>
</protein>